<dbReference type="SUPFAM" id="SSF102114">
    <property type="entry name" value="Radical SAM enzymes"/>
    <property type="match status" value="1"/>
</dbReference>
<keyword evidence="6 8" id="KW-0411">Iron-sulfur</keyword>
<reference evidence="10" key="1">
    <citation type="journal article" date="2021" name="PeerJ">
        <title>Extensive microbial diversity within the chicken gut microbiome revealed by metagenomics and culture.</title>
        <authorList>
            <person name="Gilroy R."/>
            <person name="Ravi A."/>
            <person name="Getino M."/>
            <person name="Pursley I."/>
            <person name="Horton D.L."/>
            <person name="Alikhan N.F."/>
            <person name="Baker D."/>
            <person name="Gharbi K."/>
            <person name="Hall N."/>
            <person name="Watson M."/>
            <person name="Adriaenssens E.M."/>
            <person name="Foster-Nyarko E."/>
            <person name="Jarju S."/>
            <person name="Secka A."/>
            <person name="Antonio M."/>
            <person name="Oren A."/>
            <person name="Chaudhuri R.R."/>
            <person name="La Ragione R."/>
            <person name="Hildebrand F."/>
            <person name="Pallen M.J."/>
        </authorList>
    </citation>
    <scope>NUCLEOTIDE SEQUENCE</scope>
    <source>
        <strain evidence="10">ChiHecec2B26-446</strain>
    </source>
</reference>
<feature type="binding site" evidence="8">
    <location>
        <position position="36"/>
    </location>
    <ligand>
        <name>[4Fe-4S] cluster</name>
        <dbReference type="ChEBI" id="CHEBI:49883"/>
        <note>4Fe-4S-S-AdoMet</note>
    </ligand>
</feature>
<keyword evidence="5 8" id="KW-0408">Iron</keyword>
<dbReference type="InterPro" id="IPR013785">
    <property type="entry name" value="Aldolase_TIM"/>
</dbReference>
<dbReference type="Pfam" id="PF04055">
    <property type="entry name" value="Radical_SAM"/>
    <property type="match status" value="1"/>
</dbReference>
<comment type="caution">
    <text evidence="10">The sequence shown here is derived from an EMBL/GenBank/DDBJ whole genome shotgun (WGS) entry which is preliminary data.</text>
</comment>
<organism evidence="10 11">
    <name type="scientific">Candidatus Desulfovibrio intestinipullorum</name>
    <dbReference type="NCBI Taxonomy" id="2838536"/>
    <lineage>
        <taxon>Bacteria</taxon>
        <taxon>Pseudomonadati</taxon>
        <taxon>Thermodesulfobacteriota</taxon>
        <taxon>Desulfovibrionia</taxon>
        <taxon>Desulfovibrionales</taxon>
        <taxon>Desulfovibrionaceae</taxon>
        <taxon>Desulfovibrio</taxon>
    </lineage>
</organism>
<evidence type="ECO:0000256" key="7">
    <source>
        <dbReference type="ARBA" id="ARBA00023239"/>
    </source>
</evidence>
<feature type="binding site" evidence="8">
    <location>
        <position position="41"/>
    </location>
    <ligand>
        <name>Mg(2+)</name>
        <dbReference type="ChEBI" id="CHEBI:18420"/>
    </ligand>
</feature>
<dbReference type="InterPro" id="IPR024924">
    <property type="entry name" value="7-CO-7-deazaguanine_synth-like"/>
</dbReference>
<feature type="binding site" evidence="8">
    <location>
        <position position="95"/>
    </location>
    <ligand>
        <name>substrate</name>
    </ligand>
</feature>
<dbReference type="GO" id="GO:1904047">
    <property type="term" value="F:S-adenosyl-L-methionine binding"/>
    <property type="evidence" value="ECO:0007669"/>
    <property type="project" value="UniProtKB-UniRule"/>
</dbReference>
<dbReference type="GO" id="GO:0008616">
    <property type="term" value="P:tRNA queuosine(34) biosynthetic process"/>
    <property type="evidence" value="ECO:0007669"/>
    <property type="project" value="UniProtKB-UniRule"/>
</dbReference>
<dbReference type="AlphaFoldDB" id="A0A9D1TQ37"/>
<proteinExistence type="inferred from homology"/>
<evidence type="ECO:0000256" key="4">
    <source>
        <dbReference type="ARBA" id="ARBA00022842"/>
    </source>
</evidence>
<comment type="catalytic activity">
    <reaction evidence="8">
        <text>6-carboxy-5,6,7,8-tetrahydropterin + H(+) = 7-carboxy-7-carbaguanine + NH4(+)</text>
        <dbReference type="Rhea" id="RHEA:27974"/>
        <dbReference type="ChEBI" id="CHEBI:15378"/>
        <dbReference type="ChEBI" id="CHEBI:28938"/>
        <dbReference type="ChEBI" id="CHEBI:61032"/>
        <dbReference type="ChEBI" id="CHEBI:61036"/>
        <dbReference type="EC" id="4.3.99.3"/>
    </reaction>
</comment>
<gene>
    <name evidence="8 10" type="primary">queE</name>
    <name evidence="10" type="ORF">H9894_09020</name>
</gene>
<keyword evidence="1 8" id="KW-0004">4Fe-4S</keyword>
<dbReference type="SFLD" id="SFLDS00029">
    <property type="entry name" value="Radical_SAM"/>
    <property type="match status" value="1"/>
</dbReference>
<feature type="binding site" evidence="8">
    <location>
        <position position="32"/>
    </location>
    <ligand>
        <name>[4Fe-4S] cluster</name>
        <dbReference type="ChEBI" id="CHEBI:49883"/>
        <note>4Fe-4S-S-AdoMet</note>
    </ligand>
</feature>
<evidence type="ECO:0000256" key="5">
    <source>
        <dbReference type="ARBA" id="ARBA00023004"/>
    </source>
</evidence>
<evidence type="ECO:0000256" key="6">
    <source>
        <dbReference type="ARBA" id="ARBA00023014"/>
    </source>
</evidence>
<dbReference type="Proteomes" id="UP000886752">
    <property type="component" value="Unassembled WGS sequence"/>
</dbReference>
<keyword evidence="7 8" id="KW-0456">Lyase</keyword>
<dbReference type="InterPro" id="IPR027609">
    <property type="entry name" value="rSAM_QueE_proteobac"/>
</dbReference>
<comment type="cofactor">
    <cofactor evidence="8">
        <name>Mg(2+)</name>
        <dbReference type="ChEBI" id="CHEBI:18420"/>
    </cofactor>
</comment>
<accession>A0A9D1TQ37</accession>
<comment type="subunit">
    <text evidence="8">Homodimer.</text>
</comment>
<evidence type="ECO:0000256" key="8">
    <source>
        <dbReference type="HAMAP-Rule" id="MF_00917"/>
    </source>
</evidence>
<evidence type="ECO:0000256" key="2">
    <source>
        <dbReference type="ARBA" id="ARBA00022691"/>
    </source>
</evidence>
<dbReference type="EC" id="4.3.99.3" evidence="8"/>
<evidence type="ECO:0000313" key="10">
    <source>
        <dbReference type="EMBL" id="HIW01308.1"/>
    </source>
</evidence>
<feature type="binding site" evidence="8">
    <location>
        <begin position="141"/>
        <end position="143"/>
    </location>
    <ligand>
        <name>S-adenosyl-L-methionine</name>
        <dbReference type="ChEBI" id="CHEBI:59789"/>
    </ligand>
</feature>
<dbReference type="EMBL" id="DXHV01000077">
    <property type="protein sequence ID" value="HIW01308.1"/>
    <property type="molecule type" value="Genomic_DNA"/>
</dbReference>
<dbReference type="PROSITE" id="PS51918">
    <property type="entry name" value="RADICAL_SAM"/>
    <property type="match status" value="1"/>
</dbReference>
<dbReference type="PANTHER" id="PTHR42836:SF1">
    <property type="entry name" value="7-CARBOXY-7-DEAZAGUANINE SYNTHASE"/>
    <property type="match status" value="1"/>
</dbReference>
<protein>
    <recommendedName>
        <fullName evidence="8">7-carboxy-7-deazaguanine synthase</fullName>
        <shortName evidence="8">CDG synthase</shortName>
        <ecNumber evidence="8">4.3.99.3</ecNumber>
    </recommendedName>
    <alternativeName>
        <fullName evidence="8">Queuosine biosynthesis protein QueE</fullName>
    </alternativeName>
</protein>
<dbReference type="InterPro" id="IPR007197">
    <property type="entry name" value="rSAM"/>
</dbReference>
<dbReference type="InterPro" id="IPR058240">
    <property type="entry name" value="rSAM_sf"/>
</dbReference>
<name>A0A9D1TQ37_9BACT</name>
<comment type="cofactor">
    <cofactor evidence="8">
        <name>[4Fe-4S] cluster</name>
        <dbReference type="ChEBI" id="CHEBI:49883"/>
    </cofactor>
    <text evidence="8">Binds 1 [4Fe-4S] cluster. The cluster is coordinated with 3 cysteines and an exchangeable S-adenosyl-L-methionine.</text>
</comment>
<evidence type="ECO:0000256" key="3">
    <source>
        <dbReference type="ARBA" id="ARBA00022723"/>
    </source>
</evidence>
<feature type="binding site" evidence="8">
    <location>
        <position position="97"/>
    </location>
    <ligand>
        <name>S-adenosyl-L-methionine</name>
        <dbReference type="ChEBI" id="CHEBI:59789"/>
    </ligand>
</feature>
<comment type="function">
    <text evidence="8">Catalyzes the complex heterocyclic radical-mediated conversion of 6-carboxy-5,6,7,8-tetrahydropterin (CPH4) to 7-carboxy-7-deazaguanine (CDG), a step common to the biosynthetic pathways of all 7-deazapurine-containing compounds.</text>
</comment>
<evidence type="ECO:0000259" key="9">
    <source>
        <dbReference type="PROSITE" id="PS51918"/>
    </source>
</evidence>
<comment type="similarity">
    <text evidence="8">Belongs to the radical SAM superfamily. 7-carboxy-7-deazaguanine synthase family.</text>
</comment>
<evidence type="ECO:0000256" key="1">
    <source>
        <dbReference type="ARBA" id="ARBA00022485"/>
    </source>
</evidence>
<feature type="binding site" evidence="8">
    <location>
        <position position="28"/>
    </location>
    <ligand>
        <name>substrate</name>
    </ligand>
</feature>
<comment type="cofactor">
    <cofactor evidence="8">
        <name>S-adenosyl-L-methionine</name>
        <dbReference type="ChEBI" id="CHEBI:59789"/>
    </cofactor>
    <text evidence="8">Binds 1 S-adenosyl-L-methionine per subunit.</text>
</comment>
<dbReference type="GO" id="GO:0000287">
    <property type="term" value="F:magnesium ion binding"/>
    <property type="evidence" value="ECO:0007669"/>
    <property type="project" value="UniProtKB-UniRule"/>
</dbReference>
<dbReference type="HAMAP" id="MF_00917">
    <property type="entry name" value="QueE"/>
    <property type="match status" value="1"/>
</dbReference>
<comment type="pathway">
    <text evidence="8">Purine metabolism; 7-cyano-7-deazaguanine biosynthesis.</text>
</comment>
<feature type="binding site" evidence="8">
    <location>
        <begin position="38"/>
        <end position="40"/>
    </location>
    <ligand>
        <name>S-adenosyl-L-methionine</name>
        <dbReference type="ChEBI" id="CHEBI:59789"/>
    </ligand>
</feature>
<keyword evidence="2 8" id="KW-0949">S-adenosyl-L-methionine</keyword>
<dbReference type="PANTHER" id="PTHR42836">
    <property type="entry name" value="7-CARBOXY-7-DEAZAGUANINE SYNTHASE"/>
    <property type="match status" value="1"/>
</dbReference>
<dbReference type="GO" id="GO:0016840">
    <property type="term" value="F:carbon-nitrogen lyase activity"/>
    <property type="evidence" value="ECO:0007669"/>
    <property type="project" value="UniProtKB-UniRule"/>
</dbReference>
<evidence type="ECO:0000313" key="11">
    <source>
        <dbReference type="Proteomes" id="UP000886752"/>
    </source>
</evidence>
<feature type="binding site" evidence="8">
    <location>
        <position position="39"/>
    </location>
    <ligand>
        <name>[4Fe-4S] cluster</name>
        <dbReference type="ChEBI" id="CHEBI:49883"/>
        <note>4Fe-4S-S-AdoMet</note>
    </ligand>
</feature>
<dbReference type="PIRSF" id="PIRSF000370">
    <property type="entry name" value="QueE"/>
    <property type="match status" value="1"/>
</dbReference>
<feature type="binding site" evidence="8">
    <location>
        <begin position="13"/>
        <end position="15"/>
    </location>
    <ligand>
        <name>substrate</name>
    </ligand>
</feature>
<comment type="caution">
    <text evidence="8">Lacks conserved residue(s) required for the propagation of feature annotation.</text>
</comment>
<sequence length="227" mass="25789">MTQLLVNEIFWSIQGEGHFTGTPAVFVRLQGCDVRCPWCDTGYALDVRAENRLSDNSTQVLAKLGSDPRYTAADADWLVGQLLARKSPIRHLVLTGGEPFMQDIVPLLERLEREHFMVQVETSGTRPLPAPALERTWITLSPKLAKLPLPENWERANELKIPVLHPSDLTVLAPFLEKLEGLERLHRPLVSLQPVSQNREATKLCIELCMKNNWKLSLQTHKFIDLR</sequence>
<dbReference type="NCBIfam" id="TIGR04322">
    <property type="entry name" value="rSAM_QueE_Ecoli"/>
    <property type="match status" value="1"/>
</dbReference>
<keyword evidence="8" id="KW-0671">Queuosine biosynthesis</keyword>
<keyword evidence="3 8" id="KW-0479">Metal-binding</keyword>
<dbReference type="Gene3D" id="3.20.20.70">
    <property type="entry name" value="Aldolase class I"/>
    <property type="match status" value="1"/>
</dbReference>
<reference evidence="10" key="2">
    <citation type="submission" date="2021-04" db="EMBL/GenBank/DDBJ databases">
        <authorList>
            <person name="Gilroy R."/>
        </authorList>
    </citation>
    <scope>NUCLEOTIDE SEQUENCE</scope>
    <source>
        <strain evidence="10">ChiHecec2B26-446</strain>
    </source>
</reference>
<keyword evidence="4 8" id="KW-0460">Magnesium</keyword>
<feature type="domain" description="Radical SAM core" evidence="9">
    <location>
        <begin position="19"/>
        <end position="227"/>
    </location>
</feature>
<dbReference type="GO" id="GO:0051539">
    <property type="term" value="F:4 iron, 4 sulfur cluster binding"/>
    <property type="evidence" value="ECO:0007669"/>
    <property type="project" value="UniProtKB-UniRule"/>
</dbReference>